<evidence type="ECO:0008006" key="4">
    <source>
        <dbReference type="Google" id="ProtNLM"/>
    </source>
</evidence>
<evidence type="ECO:0000256" key="1">
    <source>
        <dbReference type="SAM" id="Phobius"/>
    </source>
</evidence>
<keyword evidence="1" id="KW-0812">Transmembrane</keyword>
<dbReference type="Pfam" id="PF11667">
    <property type="entry name" value="DUF3267"/>
    <property type="match status" value="1"/>
</dbReference>
<feature type="transmembrane region" description="Helical" evidence="1">
    <location>
        <begin position="49"/>
        <end position="69"/>
    </location>
</feature>
<protein>
    <recommendedName>
        <fullName evidence="4">DUF3267 domain-containing protein</fullName>
    </recommendedName>
</protein>
<proteinExistence type="predicted"/>
<dbReference type="EMBL" id="NEMB01000003">
    <property type="protein sequence ID" value="PQQ66413.1"/>
    <property type="molecule type" value="Genomic_DNA"/>
</dbReference>
<sequence>MKRGVVLTKIGEFKLNKTNSLVINLISLLVFVLATSAFLKLYNLNFLNYILNINFLLLIFCLFVIIIILHEFIHGIAYKFFGAKLKFGFKHLNIYTADTSGNVYGTKEMFVIMFSPLLFLSALFIILSYFFKKTYFYFAFCTIFNMACSIGDIILFIYMLSKGGDCKIKDTNHGFLMYKKS</sequence>
<comment type="caution">
    <text evidence="2">The sequence shown here is derived from an EMBL/GenBank/DDBJ whole genome shotgun (WGS) entry which is preliminary data.</text>
</comment>
<evidence type="ECO:0000313" key="2">
    <source>
        <dbReference type="EMBL" id="PQQ66413.1"/>
    </source>
</evidence>
<evidence type="ECO:0000313" key="3">
    <source>
        <dbReference type="Proteomes" id="UP000239720"/>
    </source>
</evidence>
<keyword evidence="1" id="KW-0472">Membrane</keyword>
<name>A0A2S8R9C7_9FIRM</name>
<organism evidence="2 3">
    <name type="scientific">Acetivibrio saccincola</name>
    <dbReference type="NCBI Taxonomy" id="1677857"/>
    <lineage>
        <taxon>Bacteria</taxon>
        <taxon>Bacillati</taxon>
        <taxon>Bacillota</taxon>
        <taxon>Clostridia</taxon>
        <taxon>Eubacteriales</taxon>
        <taxon>Oscillospiraceae</taxon>
        <taxon>Acetivibrio</taxon>
    </lineage>
</organism>
<keyword evidence="1" id="KW-1133">Transmembrane helix</keyword>
<reference evidence="2 3" key="1">
    <citation type="journal article" date="2018" name="Syst. Appl. Microbiol.">
        <title>Characterization and high-quality draft genome sequence of Herbivorax saccincola A7, an anaerobic, alkaliphilic, thermophilic, cellulolytic, and xylanolytic bacterium.</title>
        <authorList>
            <person name="Aikawa S."/>
            <person name="Baramee S."/>
            <person name="Sermsathanaswadi J."/>
            <person name="Thianheng P."/>
            <person name="Tachaapaikoon C."/>
            <person name="Shikata A."/>
            <person name="Waeonukul R."/>
            <person name="Pason P."/>
            <person name="Ratanakhanokchai K."/>
            <person name="Kosugi A."/>
        </authorList>
    </citation>
    <scope>NUCLEOTIDE SEQUENCE [LARGE SCALE GENOMIC DNA]</scope>
    <source>
        <strain evidence="2 3">A7</strain>
    </source>
</reference>
<dbReference type="InterPro" id="IPR021683">
    <property type="entry name" value="DUF3267"/>
</dbReference>
<feature type="transmembrane region" description="Helical" evidence="1">
    <location>
        <begin position="21"/>
        <end position="43"/>
    </location>
</feature>
<accession>A0A2S8R9C7</accession>
<feature type="transmembrane region" description="Helical" evidence="1">
    <location>
        <begin position="137"/>
        <end position="160"/>
    </location>
</feature>
<feature type="transmembrane region" description="Helical" evidence="1">
    <location>
        <begin position="110"/>
        <end position="131"/>
    </location>
</feature>
<dbReference type="AlphaFoldDB" id="A0A2S8R9C7"/>
<dbReference type="Proteomes" id="UP000239720">
    <property type="component" value="Unassembled WGS sequence"/>
</dbReference>
<gene>
    <name evidence="2" type="ORF">B9R14_06380</name>
</gene>